<dbReference type="GO" id="GO:0016209">
    <property type="term" value="F:antioxidant activity"/>
    <property type="evidence" value="ECO:0007669"/>
    <property type="project" value="InterPro"/>
</dbReference>
<proteinExistence type="predicted"/>
<dbReference type="InterPro" id="IPR036249">
    <property type="entry name" value="Thioredoxin-like_sf"/>
</dbReference>
<evidence type="ECO:0000256" key="5">
    <source>
        <dbReference type="SAM" id="SignalP"/>
    </source>
</evidence>
<dbReference type="PANTHER" id="PTHR42852">
    <property type="entry name" value="THIOL:DISULFIDE INTERCHANGE PROTEIN DSBE"/>
    <property type="match status" value="1"/>
</dbReference>
<evidence type="ECO:0000256" key="4">
    <source>
        <dbReference type="ARBA" id="ARBA00023284"/>
    </source>
</evidence>
<organism evidence="7 8">
    <name type="scientific">Mucilaginibacter myungsuensis</name>
    <dbReference type="NCBI Taxonomy" id="649104"/>
    <lineage>
        <taxon>Bacteria</taxon>
        <taxon>Pseudomonadati</taxon>
        <taxon>Bacteroidota</taxon>
        <taxon>Sphingobacteriia</taxon>
        <taxon>Sphingobacteriales</taxon>
        <taxon>Sphingobacteriaceae</taxon>
        <taxon>Mucilaginibacter</taxon>
    </lineage>
</organism>
<dbReference type="GO" id="GO:0017004">
    <property type="term" value="P:cytochrome complex assembly"/>
    <property type="evidence" value="ECO:0007669"/>
    <property type="project" value="UniProtKB-KW"/>
</dbReference>
<keyword evidence="8" id="KW-1185">Reference proteome</keyword>
<reference evidence="7" key="1">
    <citation type="submission" date="2020-10" db="EMBL/GenBank/DDBJ databases">
        <title>Mucilaginibacter mali sp. nov., isolated from rhizosphere soil of apple orchard.</title>
        <authorList>
            <person name="Lee J.-S."/>
            <person name="Kim H.S."/>
            <person name="Kim J.-S."/>
        </authorList>
    </citation>
    <scope>NUCLEOTIDE SEQUENCE</scope>
    <source>
        <strain evidence="7">KCTC 22746</strain>
    </source>
</reference>
<sequence>MKKLLLALITLTPFIGAAQDTFTIYGQVGKTDLAAKVYLAYRSAAGQMLDSANITGGLFTFKGPFTVPVNAKLILDHTGNTFNHARASAEKTGMEKKLDVLNLYLDDAIITVTGTDSIAKAKITGSPVNDDNQRLNTLLTVVNTRAKRLADDGATFTAEQQRSAEFAAVMQTRLKPIQTDRERIMQGFIKSNPKSYISLISLNSLTGLALDPAVLAPLYAGLSTDLKQTDLGKTVAESIERSKTTVVGSAAPDFSLNDGAGKPMALSSFRGRYVLVDLWASWCEPCRAQNPHLISIYNKYRTKKFAILGVSLDSVGQKGAWKLAIENDGLRWPQVTDLKGWRSEAAVLYNVQTLPQNVLIDPNGKIIARNIRGKDLEDKLAEIFGKI</sequence>
<feature type="chain" id="PRO_5038084320" evidence="5">
    <location>
        <begin position="19"/>
        <end position="387"/>
    </location>
</feature>
<dbReference type="Gene3D" id="3.40.30.10">
    <property type="entry name" value="Glutaredoxin"/>
    <property type="match status" value="1"/>
</dbReference>
<evidence type="ECO:0000256" key="1">
    <source>
        <dbReference type="ARBA" id="ARBA00004196"/>
    </source>
</evidence>
<dbReference type="Proteomes" id="UP000622475">
    <property type="component" value="Unassembled WGS sequence"/>
</dbReference>
<evidence type="ECO:0000259" key="6">
    <source>
        <dbReference type="PROSITE" id="PS51352"/>
    </source>
</evidence>
<dbReference type="InterPro" id="IPR000866">
    <property type="entry name" value="AhpC/TSA"/>
</dbReference>
<comment type="caution">
    <text evidence="7">The sequence shown here is derived from an EMBL/GenBank/DDBJ whole genome shotgun (WGS) entry which is preliminary data.</text>
</comment>
<dbReference type="InterPro" id="IPR050553">
    <property type="entry name" value="Thioredoxin_ResA/DsbE_sf"/>
</dbReference>
<dbReference type="PROSITE" id="PS00194">
    <property type="entry name" value="THIOREDOXIN_1"/>
    <property type="match status" value="1"/>
</dbReference>
<name>A0A929KX37_9SPHI</name>
<keyword evidence="5" id="KW-0732">Signal</keyword>
<feature type="signal peptide" evidence="5">
    <location>
        <begin position="1"/>
        <end position="18"/>
    </location>
</feature>
<dbReference type="Pfam" id="PF14289">
    <property type="entry name" value="DUF4369"/>
    <property type="match status" value="1"/>
</dbReference>
<protein>
    <submittedName>
        <fullName evidence="7">AhpC/TSA family protein</fullName>
    </submittedName>
</protein>
<dbReference type="GO" id="GO:0030313">
    <property type="term" value="C:cell envelope"/>
    <property type="evidence" value="ECO:0007669"/>
    <property type="project" value="UniProtKB-SubCell"/>
</dbReference>
<dbReference type="InterPro" id="IPR025380">
    <property type="entry name" value="DUF4369"/>
</dbReference>
<keyword evidence="2" id="KW-0201">Cytochrome c-type biogenesis</keyword>
<keyword evidence="4" id="KW-0676">Redox-active center</keyword>
<dbReference type="CDD" id="cd02966">
    <property type="entry name" value="TlpA_like_family"/>
    <property type="match status" value="1"/>
</dbReference>
<feature type="domain" description="Thioredoxin" evidence="6">
    <location>
        <begin position="245"/>
        <end position="387"/>
    </location>
</feature>
<dbReference type="GO" id="GO:0016491">
    <property type="term" value="F:oxidoreductase activity"/>
    <property type="evidence" value="ECO:0007669"/>
    <property type="project" value="InterPro"/>
</dbReference>
<evidence type="ECO:0000256" key="2">
    <source>
        <dbReference type="ARBA" id="ARBA00022748"/>
    </source>
</evidence>
<dbReference type="InterPro" id="IPR013766">
    <property type="entry name" value="Thioredoxin_domain"/>
</dbReference>
<dbReference type="PANTHER" id="PTHR42852:SF6">
    <property type="entry name" value="THIOL:DISULFIDE INTERCHANGE PROTEIN DSBE"/>
    <property type="match status" value="1"/>
</dbReference>
<dbReference type="SUPFAM" id="SSF52833">
    <property type="entry name" value="Thioredoxin-like"/>
    <property type="match status" value="1"/>
</dbReference>
<evidence type="ECO:0000313" key="7">
    <source>
        <dbReference type="EMBL" id="MBE9662053.1"/>
    </source>
</evidence>
<gene>
    <name evidence="7" type="ORF">IRJ16_09170</name>
</gene>
<accession>A0A929KX37</accession>
<dbReference type="InterPro" id="IPR017937">
    <property type="entry name" value="Thioredoxin_CS"/>
</dbReference>
<dbReference type="PROSITE" id="PS51352">
    <property type="entry name" value="THIOREDOXIN_2"/>
    <property type="match status" value="1"/>
</dbReference>
<evidence type="ECO:0000313" key="8">
    <source>
        <dbReference type="Proteomes" id="UP000622475"/>
    </source>
</evidence>
<dbReference type="RefSeq" id="WP_194111249.1">
    <property type="nucleotide sequence ID" value="NZ_JADFFL010000003.1"/>
</dbReference>
<keyword evidence="3" id="KW-1015">Disulfide bond</keyword>
<evidence type="ECO:0000256" key="3">
    <source>
        <dbReference type="ARBA" id="ARBA00023157"/>
    </source>
</evidence>
<dbReference type="Pfam" id="PF00578">
    <property type="entry name" value="AhpC-TSA"/>
    <property type="match status" value="1"/>
</dbReference>
<comment type="subcellular location">
    <subcellularLocation>
        <location evidence="1">Cell envelope</location>
    </subcellularLocation>
</comment>
<dbReference type="AlphaFoldDB" id="A0A929KX37"/>
<dbReference type="EMBL" id="JADFFL010000003">
    <property type="protein sequence ID" value="MBE9662053.1"/>
    <property type="molecule type" value="Genomic_DNA"/>
</dbReference>